<dbReference type="OrthoDB" id="9764293at2"/>
<evidence type="ECO:0000256" key="3">
    <source>
        <dbReference type="RuleBase" id="RU004075"/>
    </source>
</evidence>
<comment type="cofactor">
    <cofactor evidence="1 4">
        <name>pyridoxal 5'-phosphate</name>
        <dbReference type="ChEBI" id="CHEBI:597326"/>
    </cofactor>
</comment>
<dbReference type="Gene3D" id="3.40.640.10">
    <property type="entry name" value="Type I PLP-dependent aspartate aminotransferase-like (Major domain)"/>
    <property type="match status" value="1"/>
</dbReference>
<keyword evidence="6" id="KW-0032">Aminotransferase</keyword>
<gene>
    <name evidence="6" type="ORF">BAU07_04635</name>
</gene>
<dbReference type="STRING" id="463014.BAU07_04635"/>
<dbReference type="Proteomes" id="UP000091926">
    <property type="component" value="Chromosome"/>
</dbReference>
<dbReference type="KEGG" id="bfz:BAU07_04635"/>
<dbReference type="GO" id="GO:0008483">
    <property type="term" value="F:transaminase activity"/>
    <property type="evidence" value="ECO:0007669"/>
    <property type="project" value="UniProtKB-KW"/>
</dbReference>
<dbReference type="AlphaFoldDB" id="A0A193GK73"/>
<evidence type="ECO:0000259" key="5">
    <source>
        <dbReference type="Pfam" id="PF00266"/>
    </source>
</evidence>
<evidence type="ECO:0000256" key="1">
    <source>
        <dbReference type="ARBA" id="ARBA00001933"/>
    </source>
</evidence>
<evidence type="ECO:0000313" key="7">
    <source>
        <dbReference type="Proteomes" id="UP000091926"/>
    </source>
</evidence>
<evidence type="ECO:0000256" key="2">
    <source>
        <dbReference type="ARBA" id="ARBA00022898"/>
    </source>
</evidence>
<comment type="similarity">
    <text evidence="3">Belongs to the class-V pyridoxal-phosphate-dependent aminotransferase family.</text>
</comment>
<keyword evidence="6" id="KW-0808">Transferase</keyword>
<accession>A0A193GK73</accession>
<dbReference type="Pfam" id="PF00266">
    <property type="entry name" value="Aminotran_5"/>
    <property type="match status" value="1"/>
</dbReference>
<organism evidence="6 7">
    <name type="scientific">Bordetella flabilis</name>
    <dbReference type="NCBI Taxonomy" id="463014"/>
    <lineage>
        <taxon>Bacteria</taxon>
        <taxon>Pseudomonadati</taxon>
        <taxon>Pseudomonadota</taxon>
        <taxon>Betaproteobacteria</taxon>
        <taxon>Burkholderiales</taxon>
        <taxon>Alcaligenaceae</taxon>
        <taxon>Bordetella</taxon>
    </lineage>
</organism>
<dbReference type="SUPFAM" id="SSF53383">
    <property type="entry name" value="PLP-dependent transferases"/>
    <property type="match status" value="1"/>
</dbReference>
<proteinExistence type="inferred from homology"/>
<dbReference type="InterPro" id="IPR015424">
    <property type="entry name" value="PyrdxlP-dep_Trfase"/>
</dbReference>
<keyword evidence="7" id="KW-1185">Reference proteome</keyword>
<reference evidence="6 7" key="1">
    <citation type="submission" date="2016-06" db="EMBL/GenBank/DDBJ databases">
        <title>Complete genome sequences of Bordetella bronchialis and Bordetella flabilis.</title>
        <authorList>
            <person name="LiPuma J.J."/>
            <person name="Spilker T."/>
        </authorList>
    </citation>
    <scope>NUCLEOTIDE SEQUENCE [LARGE SCALE GENOMIC DNA]</scope>
    <source>
        <strain evidence="6 7">AU10664</strain>
    </source>
</reference>
<feature type="domain" description="Aminotransferase class V" evidence="5">
    <location>
        <begin position="39"/>
        <end position="391"/>
    </location>
</feature>
<dbReference type="PANTHER" id="PTHR43586">
    <property type="entry name" value="CYSTEINE DESULFURASE"/>
    <property type="match status" value="1"/>
</dbReference>
<dbReference type="InterPro" id="IPR015422">
    <property type="entry name" value="PyrdxlP-dep_Trfase_small"/>
</dbReference>
<dbReference type="Gene3D" id="3.90.1150.10">
    <property type="entry name" value="Aspartate Aminotransferase, domain 1"/>
    <property type="match status" value="1"/>
</dbReference>
<dbReference type="PROSITE" id="PS00595">
    <property type="entry name" value="AA_TRANSFER_CLASS_5"/>
    <property type="match status" value="1"/>
</dbReference>
<keyword evidence="2" id="KW-0663">Pyridoxal phosphate</keyword>
<evidence type="ECO:0000313" key="6">
    <source>
        <dbReference type="EMBL" id="ANN80240.1"/>
    </source>
</evidence>
<dbReference type="InterPro" id="IPR000192">
    <property type="entry name" value="Aminotrans_V_dom"/>
</dbReference>
<dbReference type="PANTHER" id="PTHR43586:SF24">
    <property type="entry name" value="BLR4730 PROTEIN"/>
    <property type="match status" value="1"/>
</dbReference>
<evidence type="ECO:0000256" key="4">
    <source>
        <dbReference type="RuleBase" id="RU004504"/>
    </source>
</evidence>
<name>A0A193GK73_9BORD</name>
<protein>
    <submittedName>
        <fullName evidence="6">Class V aminotransferase</fullName>
    </submittedName>
</protein>
<dbReference type="InterPro" id="IPR020578">
    <property type="entry name" value="Aminotrans_V_PyrdxlP_BS"/>
</dbReference>
<dbReference type="InterPro" id="IPR015421">
    <property type="entry name" value="PyrdxlP-dep_Trfase_major"/>
</dbReference>
<sequence>MTAFAPLTDASVADLRARTPGVRTTVHFNHAGASLPSGATLAAVQAHLEREATMGPMEAGVAAREQTEAARTLAARLLGARPAEIALTTGNSSGWSGAFAALGPWRPGDRILVGRHEWGGNIAAMRIAAGRAGASIEAIPSDPSGAVDARALEDMLDARVKLIALTWLPANGGLINPAAQVGAVARRHGIPYFVDAAQAVGQLPIDVAALGCDVLSGAGRKALRGPRGTGLLYVRQDFLHRLTPAVVDAHSAPLDDEGAPALVDSAARFEPAETAMALRCGLAQALREALDIGLDNIRARVDRNARAVREQLAGLPGVAVLDQGRERSGLVSFAVVGWEAGAVQAELARGGISISSNGVRYTPLDMQARGLKEVARASVSYLTTDDEIDRLTEAIRALCGKGTAGSL</sequence>
<dbReference type="EMBL" id="CP016172">
    <property type="protein sequence ID" value="ANN80240.1"/>
    <property type="molecule type" value="Genomic_DNA"/>
</dbReference>